<keyword evidence="1" id="KW-1133">Transmembrane helix</keyword>
<accession>A0A0H5NNM0</accession>
<dbReference type="Proteomes" id="UP000057820">
    <property type="component" value="Chromosome 1"/>
</dbReference>
<proteinExistence type="predicted"/>
<dbReference type="InterPro" id="IPR011944">
    <property type="entry name" value="Steroid_delta5-4_isomerase"/>
</dbReference>
<dbReference type="Pfam" id="PF14534">
    <property type="entry name" value="DUF4440"/>
    <property type="match status" value="1"/>
</dbReference>
<feature type="domain" description="DUF4440" evidence="2">
    <location>
        <begin position="79"/>
        <end position="184"/>
    </location>
</feature>
<protein>
    <recommendedName>
        <fullName evidence="2">DUF4440 domain-containing protein</fullName>
    </recommendedName>
</protein>
<sequence>MLIGDTPGVDAPATPKPRLRRVLRTVGAATALAALACGGAYLWLDRTAEVRDTGVDHCLDLRPEAGSVESLRGVCTTLTAMTEAWNRNDATAFGAVFTENATYTTYLGTHYRGRADLTAAHEALFGGLLAGTKLADAFLDARFFGDDVAVVTSRGDTYTGERPTDLGKTQTYTMVREADGAWRIASFHNTQRRRALERISFLVAPDTAPAAER</sequence>
<gene>
    <name evidence="3" type="ORF">ERS450000_02140</name>
</gene>
<dbReference type="EMBL" id="LN868938">
    <property type="protein sequence ID" value="CRY77028.1"/>
    <property type="molecule type" value="Genomic_DNA"/>
</dbReference>
<keyword evidence="1" id="KW-0812">Transmembrane</keyword>
<evidence type="ECO:0000313" key="3">
    <source>
        <dbReference type="EMBL" id="CRY77028.1"/>
    </source>
</evidence>
<evidence type="ECO:0000313" key="4">
    <source>
        <dbReference type="Proteomes" id="UP000057820"/>
    </source>
</evidence>
<reference evidence="4" key="1">
    <citation type="submission" date="2015-03" db="EMBL/GenBank/DDBJ databases">
        <authorList>
            <consortium name="Pathogen Informatics"/>
        </authorList>
    </citation>
    <scope>NUCLEOTIDE SEQUENCE [LARGE SCALE GENOMIC DNA]</scope>
    <source>
        <strain evidence="4">NCTC11134</strain>
    </source>
</reference>
<evidence type="ECO:0000259" key="2">
    <source>
        <dbReference type="Pfam" id="PF14534"/>
    </source>
</evidence>
<dbReference type="InterPro" id="IPR027843">
    <property type="entry name" value="DUF4440"/>
</dbReference>
<dbReference type="RefSeq" id="WP_170916130.1">
    <property type="nucleotide sequence ID" value="NZ_CP031418.1"/>
</dbReference>
<name>A0A0H5NNM0_NOCFR</name>
<feature type="transmembrane region" description="Helical" evidence="1">
    <location>
        <begin position="22"/>
        <end position="44"/>
    </location>
</feature>
<dbReference type="NCBIfam" id="TIGR02246">
    <property type="entry name" value="SgcJ/EcaC family oxidoreductase"/>
    <property type="match status" value="1"/>
</dbReference>
<dbReference type="Gene3D" id="3.10.450.50">
    <property type="match status" value="1"/>
</dbReference>
<dbReference type="AlphaFoldDB" id="A0A0H5NNM0"/>
<organism evidence="3 4">
    <name type="scientific">Nocardia farcinica</name>
    <dbReference type="NCBI Taxonomy" id="37329"/>
    <lineage>
        <taxon>Bacteria</taxon>
        <taxon>Bacillati</taxon>
        <taxon>Actinomycetota</taxon>
        <taxon>Actinomycetes</taxon>
        <taxon>Mycobacteriales</taxon>
        <taxon>Nocardiaceae</taxon>
        <taxon>Nocardia</taxon>
    </lineage>
</organism>
<dbReference type="InterPro" id="IPR032710">
    <property type="entry name" value="NTF2-like_dom_sf"/>
</dbReference>
<dbReference type="KEGG" id="nfr:ERS450000_02140"/>
<keyword evidence="1" id="KW-0472">Membrane</keyword>
<dbReference type="SUPFAM" id="SSF54427">
    <property type="entry name" value="NTF2-like"/>
    <property type="match status" value="1"/>
</dbReference>
<evidence type="ECO:0000256" key="1">
    <source>
        <dbReference type="SAM" id="Phobius"/>
    </source>
</evidence>